<feature type="transmembrane region" description="Helical" evidence="1">
    <location>
        <begin position="149"/>
        <end position="172"/>
    </location>
</feature>
<dbReference type="RefSeq" id="WP_184203931.1">
    <property type="nucleotide sequence ID" value="NZ_JACHGW010000009.1"/>
</dbReference>
<evidence type="ECO:0000313" key="2">
    <source>
        <dbReference type="EMBL" id="MBB6053843.1"/>
    </source>
</evidence>
<keyword evidence="3" id="KW-1185">Reference proteome</keyword>
<dbReference type="Pfam" id="PF14256">
    <property type="entry name" value="YwiC"/>
    <property type="match status" value="1"/>
</dbReference>
<feature type="transmembrane region" description="Helical" evidence="1">
    <location>
        <begin position="89"/>
        <end position="111"/>
    </location>
</feature>
<dbReference type="InterPro" id="IPR025576">
    <property type="entry name" value="YwiC"/>
</dbReference>
<feature type="transmembrane region" description="Helical" evidence="1">
    <location>
        <begin position="123"/>
        <end position="143"/>
    </location>
</feature>
<dbReference type="AlphaFoldDB" id="A0A7W9SWS7"/>
<dbReference type="Proteomes" id="UP000520814">
    <property type="component" value="Unassembled WGS sequence"/>
</dbReference>
<comment type="caution">
    <text evidence="2">The sequence shown here is derived from an EMBL/GenBank/DDBJ whole genome shotgun (WGS) entry which is preliminary data.</text>
</comment>
<keyword evidence="1" id="KW-0812">Transmembrane</keyword>
<proteinExistence type="predicted"/>
<feature type="transmembrane region" description="Helical" evidence="1">
    <location>
        <begin position="184"/>
        <end position="202"/>
    </location>
</feature>
<reference evidence="2 3" key="1">
    <citation type="submission" date="2020-08" db="EMBL/GenBank/DDBJ databases">
        <title>Genomic Encyclopedia of Type Strains, Phase IV (KMG-IV): sequencing the most valuable type-strain genomes for metagenomic binning, comparative biology and taxonomic classification.</title>
        <authorList>
            <person name="Goeker M."/>
        </authorList>
    </citation>
    <scope>NUCLEOTIDE SEQUENCE [LARGE SCALE GENOMIC DNA]</scope>
    <source>
        <strain evidence="2 3">DSM 23562</strain>
    </source>
</reference>
<feature type="transmembrane region" description="Helical" evidence="1">
    <location>
        <begin position="64"/>
        <end position="83"/>
    </location>
</feature>
<gene>
    <name evidence="2" type="ORF">HNQ39_005690</name>
</gene>
<dbReference type="EMBL" id="JACHGW010000009">
    <property type="protein sequence ID" value="MBB6053843.1"/>
    <property type="molecule type" value="Genomic_DNA"/>
</dbReference>
<evidence type="ECO:0000313" key="3">
    <source>
        <dbReference type="Proteomes" id="UP000520814"/>
    </source>
</evidence>
<keyword evidence="1" id="KW-1133">Transmembrane helix</keyword>
<feature type="transmembrane region" description="Helical" evidence="1">
    <location>
        <begin position="20"/>
        <end position="43"/>
    </location>
</feature>
<accession>A0A7W9SWS7</accession>
<sequence>MPPLPKEHGAWVMLSVPLLLGAWDVHAALTPTFLLIVATLAAFCAQNLVRLWLRKRTSHRDLGWLALFAVIGLASIAPLLLQVPRWQDFAVLGGVAVLFLAVQGVLLLIPARKRLDRSLWGELAAIPALTLPGPAACALAMPLGTKALVVWGLSIAFFASGVFAVKLVLASARFRKGLTNKERWGIGWPHVLYHALLFVGLLLLRSPWLGLAFLPALIRAVLTYVQLDGKLPPLKKVGMREAALALWFGIIATLAL</sequence>
<evidence type="ECO:0000256" key="1">
    <source>
        <dbReference type="SAM" id="Phobius"/>
    </source>
</evidence>
<protein>
    <recommendedName>
        <fullName evidence="4">YwiC-like protein</fullName>
    </recommendedName>
</protein>
<organism evidence="2 3">
    <name type="scientific">Armatimonas rosea</name>
    <dbReference type="NCBI Taxonomy" id="685828"/>
    <lineage>
        <taxon>Bacteria</taxon>
        <taxon>Bacillati</taxon>
        <taxon>Armatimonadota</taxon>
        <taxon>Armatimonadia</taxon>
        <taxon>Armatimonadales</taxon>
        <taxon>Armatimonadaceae</taxon>
        <taxon>Armatimonas</taxon>
    </lineage>
</organism>
<name>A0A7W9SWS7_ARMRO</name>
<keyword evidence="1" id="KW-0472">Membrane</keyword>
<evidence type="ECO:0008006" key="4">
    <source>
        <dbReference type="Google" id="ProtNLM"/>
    </source>
</evidence>